<dbReference type="InterPro" id="IPR007463">
    <property type="entry name" value="DUF507"/>
</dbReference>
<dbReference type="HOGENOM" id="CLU_163266_1_1_7"/>
<dbReference type="AlphaFoldDB" id="W4LP41"/>
<sequence>MRLRRKIIEYVAKTVTDHLLEEEMVGLEGSPENLQTEIARLITEDLMVEDKLNDEVKELLRAHQSEIDQGNVDYSRMFNMVKRKLVHERGLIL</sequence>
<accession>W4LP41</accession>
<dbReference type="EMBL" id="AZHW01000421">
    <property type="protein sequence ID" value="ETW99644.1"/>
    <property type="molecule type" value="Genomic_DNA"/>
</dbReference>
<proteinExistence type="predicted"/>
<keyword evidence="2" id="KW-1185">Reference proteome</keyword>
<evidence type="ECO:0000313" key="1">
    <source>
        <dbReference type="EMBL" id="ETW99644.1"/>
    </source>
</evidence>
<name>W4LP41_ENTF1</name>
<reference evidence="1 2" key="1">
    <citation type="journal article" date="2014" name="Nature">
        <title>An environmental bacterial taxon with a large and distinct metabolic repertoire.</title>
        <authorList>
            <person name="Wilson M.C."/>
            <person name="Mori T."/>
            <person name="Ruckert C."/>
            <person name="Uria A.R."/>
            <person name="Helf M.J."/>
            <person name="Takada K."/>
            <person name="Gernert C."/>
            <person name="Steffens U.A."/>
            <person name="Heycke N."/>
            <person name="Schmitt S."/>
            <person name="Rinke C."/>
            <person name="Helfrich E.J."/>
            <person name="Brachmann A.O."/>
            <person name="Gurgui C."/>
            <person name="Wakimoto T."/>
            <person name="Kracht M."/>
            <person name="Crusemann M."/>
            <person name="Hentschel U."/>
            <person name="Abe I."/>
            <person name="Matsunaga S."/>
            <person name="Kalinowski J."/>
            <person name="Takeyama H."/>
            <person name="Piel J."/>
        </authorList>
    </citation>
    <scope>NUCLEOTIDE SEQUENCE [LARGE SCALE GENOMIC DNA]</scope>
    <source>
        <strain evidence="2">TSY1</strain>
    </source>
</reference>
<gene>
    <name evidence="1" type="ORF">ETSY1_14235</name>
</gene>
<evidence type="ECO:0008006" key="3">
    <source>
        <dbReference type="Google" id="ProtNLM"/>
    </source>
</evidence>
<comment type="caution">
    <text evidence="1">The sequence shown here is derived from an EMBL/GenBank/DDBJ whole genome shotgun (WGS) entry which is preliminary data.</text>
</comment>
<evidence type="ECO:0000313" key="2">
    <source>
        <dbReference type="Proteomes" id="UP000019141"/>
    </source>
</evidence>
<organism evidence="1 2">
    <name type="scientific">Entotheonella factor</name>
    <dbReference type="NCBI Taxonomy" id="1429438"/>
    <lineage>
        <taxon>Bacteria</taxon>
        <taxon>Pseudomonadati</taxon>
        <taxon>Nitrospinota/Tectimicrobiota group</taxon>
        <taxon>Candidatus Tectimicrobiota</taxon>
        <taxon>Candidatus Entotheonellia</taxon>
        <taxon>Candidatus Entotheonellales</taxon>
        <taxon>Candidatus Entotheonellaceae</taxon>
        <taxon>Candidatus Entotheonella</taxon>
    </lineage>
</organism>
<dbReference type="Pfam" id="PF04368">
    <property type="entry name" value="DUF507"/>
    <property type="match status" value="1"/>
</dbReference>
<dbReference type="Proteomes" id="UP000019141">
    <property type="component" value="Unassembled WGS sequence"/>
</dbReference>
<protein>
    <recommendedName>
        <fullName evidence="3">DUF507 domain-containing protein</fullName>
    </recommendedName>
</protein>